<dbReference type="Proteomes" id="UP000466848">
    <property type="component" value="Chromosome"/>
</dbReference>
<dbReference type="KEGG" id="abut:Ami103574_13150"/>
<evidence type="ECO:0000313" key="1">
    <source>
        <dbReference type="EMBL" id="QIB70179.1"/>
    </source>
</evidence>
<proteinExistence type="predicted"/>
<sequence length="97" mass="11265">MRKIKIIPDAPFSTNCDVAVMDVTEGKEKKRCKIKIEYAEADVERMKAKGPSKEDVLAGYKEQIYNVVKYYISGDWECMDDYEAILKIIDEKITPYF</sequence>
<dbReference type="RefSeq" id="WP_163067418.1">
    <property type="nucleotide sequence ID" value="NZ_CP048649.1"/>
</dbReference>
<dbReference type="EMBL" id="CP048649">
    <property type="protein sequence ID" value="QIB70179.1"/>
    <property type="molecule type" value="Genomic_DNA"/>
</dbReference>
<reference evidence="1 2" key="1">
    <citation type="submission" date="2020-02" db="EMBL/GenBank/DDBJ databases">
        <authorList>
            <person name="Kim Y.B."/>
            <person name="Roh S.W."/>
        </authorList>
    </citation>
    <scope>NUCLEOTIDE SEQUENCE [LARGE SCALE GENOMIC DNA]</scope>
    <source>
        <strain evidence="1 2">DSM 103574</strain>
    </source>
</reference>
<protein>
    <submittedName>
        <fullName evidence="1">Uncharacterized protein</fullName>
    </submittedName>
</protein>
<dbReference type="AlphaFoldDB" id="A0A858BY93"/>
<accession>A0A858BY93</accession>
<keyword evidence="2" id="KW-1185">Reference proteome</keyword>
<gene>
    <name evidence="1" type="ORF">Ami103574_13150</name>
</gene>
<organism evidence="1 2">
    <name type="scientific">Aminipila butyrica</name>
    <dbReference type="NCBI Taxonomy" id="433296"/>
    <lineage>
        <taxon>Bacteria</taxon>
        <taxon>Bacillati</taxon>
        <taxon>Bacillota</taxon>
        <taxon>Clostridia</taxon>
        <taxon>Peptostreptococcales</taxon>
        <taxon>Anaerovoracaceae</taxon>
        <taxon>Aminipila</taxon>
    </lineage>
</organism>
<name>A0A858BY93_9FIRM</name>
<evidence type="ECO:0000313" key="2">
    <source>
        <dbReference type="Proteomes" id="UP000466848"/>
    </source>
</evidence>